<dbReference type="InterPro" id="IPR011989">
    <property type="entry name" value="ARM-like"/>
</dbReference>
<name>A0A914LCH3_MELIC</name>
<protein>
    <submittedName>
        <fullName evidence="9">Symplekin</fullName>
    </submittedName>
</protein>
<dbReference type="InterPro" id="IPR022075">
    <property type="entry name" value="Symplekin_C"/>
</dbReference>
<dbReference type="GO" id="GO:0005847">
    <property type="term" value="C:mRNA cleavage and polyadenylation specificity factor complex"/>
    <property type="evidence" value="ECO:0007669"/>
    <property type="project" value="TreeGrafter"/>
</dbReference>
<comment type="subcellular location">
    <subcellularLocation>
        <location evidence="1">Nucleus</location>
    </subcellularLocation>
</comment>
<dbReference type="SUPFAM" id="SSF48371">
    <property type="entry name" value="ARM repeat"/>
    <property type="match status" value="1"/>
</dbReference>
<dbReference type="InterPro" id="IPR016024">
    <property type="entry name" value="ARM-type_fold"/>
</dbReference>
<dbReference type="InterPro" id="IPR021850">
    <property type="entry name" value="Symplekin/Pta1"/>
</dbReference>
<evidence type="ECO:0000313" key="8">
    <source>
        <dbReference type="Proteomes" id="UP000887563"/>
    </source>
</evidence>
<evidence type="ECO:0000256" key="4">
    <source>
        <dbReference type="SAM" id="MobiDB-lite"/>
    </source>
</evidence>
<dbReference type="Pfam" id="PF12295">
    <property type="entry name" value="Symplekin_C"/>
    <property type="match status" value="1"/>
</dbReference>
<feature type="region of interest" description="Disordered" evidence="4">
    <location>
        <begin position="1272"/>
        <end position="1301"/>
    </location>
</feature>
<dbReference type="PANTHER" id="PTHR15245">
    <property type="entry name" value="SYMPLEKIN-RELATED"/>
    <property type="match status" value="1"/>
</dbReference>
<evidence type="ECO:0000256" key="1">
    <source>
        <dbReference type="ARBA" id="ARBA00004123"/>
    </source>
</evidence>
<dbReference type="PANTHER" id="PTHR15245:SF20">
    <property type="entry name" value="SYMPLEKIN"/>
    <property type="match status" value="1"/>
</dbReference>
<evidence type="ECO:0000313" key="9">
    <source>
        <dbReference type="WBParaSite" id="Minc3s00416g11956"/>
    </source>
</evidence>
<feature type="domain" description="Symplekin C-terminal" evidence="7">
    <location>
        <begin position="756"/>
        <end position="828"/>
    </location>
</feature>
<reference evidence="9" key="1">
    <citation type="submission" date="2022-11" db="UniProtKB">
        <authorList>
            <consortium name="WormBaseParasite"/>
        </authorList>
    </citation>
    <scope>IDENTIFICATION</scope>
</reference>
<accession>A0A914LCH3</accession>
<feature type="compositionally biased region" description="Low complexity" evidence="4">
    <location>
        <begin position="395"/>
        <end position="404"/>
    </location>
</feature>
<evidence type="ECO:0000256" key="3">
    <source>
        <dbReference type="ARBA" id="ARBA00023242"/>
    </source>
</evidence>
<keyword evidence="5" id="KW-0472">Membrane</keyword>
<feature type="transmembrane region" description="Helical" evidence="5">
    <location>
        <begin position="89"/>
        <end position="113"/>
    </location>
</feature>
<feature type="compositionally biased region" description="Polar residues" evidence="4">
    <location>
        <begin position="581"/>
        <end position="595"/>
    </location>
</feature>
<evidence type="ECO:0000256" key="2">
    <source>
        <dbReference type="ARBA" id="ARBA00022664"/>
    </source>
</evidence>
<keyword evidence="2" id="KW-0507">mRNA processing</keyword>
<evidence type="ECO:0000259" key="6">
    <source>
        <dbReference type="Pfam" id="PF11935"/>
    </source>
</evidence>
<feature type="domain" description="Symplekin/Pta1 N-terminal" evidence="6">
    <location>
        <begin position="161"/>
        <end position="381"/>
    </location>
</feature>
<keyword evidence="8" id="KW-1185">Reference proteome</keyword>
<evidence type="ECO:0000259" key="7">
    <source>
        <dbReference type="Pfam" id="PF12295"/>
    </source>
</evidence>
<proteinExistence type="predicted"/>
<dbReference type="InterPro" id="IPR032460">
    <property type="entry name" value="Symplekin/Pta1_N"/>
</dbReference>
<feature type="compositionally biased region" description="Basic and acidic residues" evidence="4">
    <location>
        <begin position="408"/>
        <end position="424"/>
    </location>
</feature>
<organism evidence="8 9">
    <name type="scientific">Meloidogyne incognita</name>
    <name type="common">Southern root-knot nematode worm</name>
    <name type="synonym">Oxyuris incognita</name>
    <dbReference type="NCBI Taxonomy" id="6306"/>
    <lineage>
        <taxon>Eukaryota</taxon>
        <taxon>Metazoa</taxon>
        <taxon>Ecdysozoa</taxon>
        <taxon>Nematoda</taxon>
        <taxon>Chromadorea</taxon>
        <taxon>Rhabditida</taxon>
        <taxon>Tylenchina</taxon>
        <taxon>Tylenchomorpha</taxon>
        <taxon>Tylenchoidea</taxon>
        <taxon>Meloidogynidae</taxon>
        <taxon>Meloidogyninae</taxon>
        <taxon>Meloidogyne</taxon>
        <taxon>Meloidogyne incognita group</taxon>
    </lineage>
</organism>
<feature type="region of interest" description="Disordered" evidence="4">
    <location>
        <begin position="395"/>
        <end position="430"/>
    </location>
</feature>
<sequence>MAEGNSLYDEIGSEINEALQMSGKSLEERYMHLARAEEMILKQDNSSVLDNFLDEMVQFIHEKEQKIRCFAINFIEKAWYVFMSFLWPVYNFIALSLPFFFFFFLKGFSSLYFHYIPLRHSNKGLFKQFVYTSVCKKDPEVFKRAIATLSWALTDQSGGVIIQKKAINTCTQLYPVLLRWASQKRSTDDEAKNCWETFSMLKNKIMQTVDSENEGIKTMAFKFLEMLIICQLPKTEFSETPRTSNQQISLDEIGRDSFISWRQLQSEAIKSFNSLIEHMASTHITSLNLVTAISSTCNIARQRPEKMADVVSALEQLHLNLPPTLGTSQVKSVRKELKMHLLRMMKHPGSFTLHNLHARMKQLLIELGATPSEIQRAMPGPNEIDAALKRRLAAATAARKLQQTESGTDEKPSRKKPHSGEKLSDSLQDEDLDLRDTKRLKLGEDEDYDDGTIDLYRQLDDPDSASAATQKAIDITTEFVLERLSISVLVIISLYTLPDEMPPAFASSYTPIDEVGSEAQKRHLARMMAIQMTREGEGPGVEYIKAEKQKQFVEKQSAARSSEVSDKEKSNDETKKVIDEGTTSSLVQTAQPPTTQKTRIQNWTLFNATRELFHKESEQLQLDIFQRILGNEKRAVQGGAGLAQQKLLIRLCTRFRSALTSELEATLLNYVIEEQKTRVDLALLHLAELYAQLMGIEQAIKAIGMHSEDLLDMIENCQPDAETLVARIVHLLTERNAPTPALVDRVRKLHQARNTDVRSLIPILNSLKKEELIELIPSFVLSAKNSNSVPIFFKKLLFGRHTDTNQAVLSPFELLLELHRLKANRKEQGFLMQKKRMVLYQVWQTIKAHHLKRPGLYTFAACFDVTALAGGYWIWKKLRHNEENRLYCYENYPRILGVYYWGLNVLSFGERLGDKQQDYDIGKWVYEDVQDGKKGNSLYDEIGSEINEALQMSGKSLEERYMHLARAEEMILKQDNSSVLDNFLDEMVQFIHEKEQKIRCFAINFIEKACKKDPEVFKRAIATLSWALTDQSGGVIIQKKAINTCTQLYPVLLRWASQKRSTDDEAKNCWETFSMLKNKIMQTVDSENEGIKTMAFKFLEMLIICQLPKTEFSETPRTSNQQISLDEIGRDSFISWRQLQSEAIKSFNSLIEHMASTHITSLNLVTAISSTCNIARQRPEKMADVVSALEQLHLNLPPTLGTSQVKSVRKELKMHLLRMMKHPGSFTLHNLHARMKQLLIELGATPSEILKEMPGPNEIDAALKRRLAAATAARKLQQTESRTDEKPSRKKPHSSSLVQTAQPPIQKIRIQDWTLFNATRELFHKESEQLQLDIFQRILGNEKRAVQGGAGLAQQKLLIRLCTRFRSALTSELEATLLNYVIEKQKTRIDLALLHLAELYAQLMGYSTLVSPKSFNQLTNEEKKQRYDTYLCTLLSTLHERGEHKETLFHRIFLEAPFLTSGSLKILRKACLDKVYGAFAITTLRELILTRARQRQELLRLLIEFSYFDRVDIREQSCQPDLGNTRNFFRTKFFSGKFSGGGG</sequence>
<feature type="domain" description="Symplekin/Pta1 N-terminal" evidence="6">
    <location>
        <begin position="1036"/>
        <end position="1253"/>
    </location>
</feature>
<dbReference type="WBParaSite" id="Minc3s00416g11956">
    <property type="protein sequence ID" value="Minc3s00416g11956"/>
    <property type="gene ID" value="Minc3s00416g11956"/>
</dbReference>
<dbReference type="Pfam" id="PF11935">
    <property type="entry name" value="SYMPK_PTA1_N"/>
    <property type="match status" value="2"/>
</dbReference>
<feature type="region of interest" description="Disordered" evidence="4">
    <location>
        <begin position="554"/>
        <end position="595"/>
    </location>
</feature>
<keyword evidence="5" id="KW-0812">Transmembrane</keyword>
<feature type="compositionally biased region" description="Basic and acidic residues" evidence="4">
    <location>
        <begin position="563"/>
        <end position="579"/>
    </location>
</feature>
<dbReference type="Proteomes" id="UP000887563">
    <property type="component" value="Unplaced"/>
</dbReference>
<dbReference type="GO" id="GO:0006397">
    <property type="term" value="P:mRNA processing"/>
    <property type="evidence" value="ECO:0007669"/>
    <property type="project" value="UniProtKB-KW"/>
</dbReference>
<dbReference type="Gene3D" id="1.25.10.10">
    <property type="entry name" value="Leucine-rich Repeat Variant"/>
    <property type="match status" value="2"/>
</dbReference>
<evidence type="ECO:0000256" key="5">
    <source>
        <dbReference type="SAM" id="Phobius"/>
    </source>
</evidence>
<keyword evidence="3" id="KW-0539">Nucleus</keyword>
<keyword evidence="5" id="KW-1133">Transmembrane helix</keyword>